<dbReference type="Pfam" id="PF11379">
    <property type="entry name" value="DUF3182"/>
    <property type="match status" value="1"/>
</dbReference>
<dbReference type="SUPFAM" id="SSF56059">
    <property type="entry name" value="Glutathione synthetase ATP-binding domain-like"/>
    <property type="match status" value="1"/>
</dbReference>
<organism evidence="1 2">
    <name type="scientific">Pseudomonas nitroreducens</name>
    <dbReference type="NCBI Taxonomy" id="46680"/>
    <lineage>
        <taxon>Bacteria</taxon>
        <taxon>Pseudomonadati</taxon>
        <taxon>Pseudomonadota</taxon>
        <taxon>Gammaproteobacteria</taxon>
        <taxon>Pseudomonadales</taxon>
        <taxon>Pseudomonadaceae</taxon>
        <taxon>Pseudomonas</taxon>
    </lineage>
</organism>
<dbReference type="eggNOG" id="ENOG502Z7TD">
    <property type="taxonomic scope" value="Bacteria"/>
</dbReference>
<reference evidence="1 2" key="1">
    <citation type="submission" date="2017-06" db="EMBL/GenBank/DDBJ databases">
        <title>Draft genome of Pseudomonas nitroreducens DF05.</title>
        <authorList>
            <person name="Iyer R."/>
        </authorList>
    </citation>
    <scope>NUCLEOTIDE SEQUENCE [LARGE SCALE GENOMIC DNA]</scope>
    <source>
        <strain evidence="1 2">DF05</strain>
    </source>
</reference>
<gene>
    <name evidence="1" type="ORF">CEG18_15745</name>
</gene>
<evidence type="ECO:0000313" key="2">
    <source>
        <dbReference type="Proteomes" id="UP000198145"/>
    </source>
</evidence>
<protein>
    <submittedName>
        <fullName evidence="1">Biotin carboxylase</fullName>
    </submittedName>
</protein>
<name>A0A246F8E4_PSENT</name>
<dbReference type="EMBL" id="NJBA01000005">
    <property type="protein sequence ID" value="OWP49891.1"/>
    <property type="molecule type" value="Genomic_DNA"/>
</dbReference>
<accession>A0A246F8E4</accession>
<dbReference type="RefSeq" id="WP_088418574.1">
    <property type="nucleotide sequence ID" value="NZ_NJBA01000005.1"/>
</dbReference>
<dbReference type="Proteomes" id="UP000198145">
    <property type="component" value="Unassembled WGS sequence"/>
</dbReference>
<dbReference type="AlphaFoldDB" id="A0A246F8E4"/>
<dbReference type="InterPro" id="IPR021519">
    <property type="entry name" value="DUF3182"/>
</dbReference>
<comment type="caution">
    <text evidence="1">The sequence shown here is derived from an EMBL/GenBank/DDBJ whole genome shotgun (WGS) entry which is preliminary data.</text>
</comment>
<proteinExistence type="predicted"/>
<sequence length="369" mass="40326">MNDADRSRLVVTCALAPDAQPADRQTHEALAAWLAQIQGLDFSPQSPEERSSGRPLYWVPDATVVGRQQAAALGIHGPLELFGGFVERAFQAGKAIVHPLFERPTLTPRGWSEAFATRVKPLVLDGHSVFCHNDAVRCASARLQRGPQRLKPASSRGGQGQQVVEDIDQLADALACYEESDYLEGLVIEDDLRDARTHSVGQVMINGVLLSYHGVQQHNRNPRGELVYGGSDLLVVRGDFDCLLALDLVASVQQAIRQAVQFDRAAHQLLPGFYASRRNYDVAQGVDAQGQDCSGVLEQSWRIGGASGAELAALEAFVADPTLCVVRASTFEIFEDKPLPDNTRVLYRGPDANGDFLMKYAMVEPYVFQ</sequence>
<evidence type="ECO:0000313" key="1">
    <source>
        <dbReference type="EMBL" id="OWP49891.1"/>
    </source>
</evidence>